<dbReference type="Proteomes" id="UP000783686">
    <property type="component" value="Unassembled WGS sequence"/>
</dbReference>
<accession>A0A811K2P1</accession>
<comment type="similarity">
    <text evidence="3">Belongs to the glycosyltransferase 31 family. Beta3-Gal-T subfamily.</text>
</comment>
<keyword evidence="7" id="KW-0812">Transmembrane</keyword>
<keyword evidence="5" id="KW-0328">Glycosyltransferase</keyword>
<name>A0A811K2P1_9BILA</name>
<evidence type="ECO:0000256" key="1">
    <source>
        <dbReference type="ARBA" id="ARBA00004606"/>
    </source>
</evidence>
<dbReference type="Pfam" id="PF02434">
    <property type="entry name" value="Fringe"/>
    <property type="match status" value="1"/>
</dbReference>
<dbReference type="GO" id="GO:0000166">
    <property type="term" value="F:nucleotide binding"/>
    <property type="evidence" value="ECO:0007669"/>
    <property type="project" value="UniProtKB-KW"/>
</dbReference>
<dbReference type="EMBL" id="CAJFDH010000002">
    <property type="protein sequence ID" value="CAD5209689.1"/>
    <property type="molecule type" value="Genomic_DNA"/>
</dbReference>
<sequence length="285" mass="33367">MLLKILLMFSTISLASAALYVKKPTIMCIIHTTKSAHKTRMAVILETWAKKCDDILVFTDAPLEYDVPYVYFPMMGTRDHSWEKIRRVFRYVFEDMDKKYDWYLRADDDSYVLIDNARTLVAEHDPATPAVLGYRWGFFEPRGYVDGGVYIVSSGGMKVFNEIMKNDTICPDFHRAEEDQEISRCFAKVGVYPVDTRDKLGRDRFHHFNIDEFKSKYLIEFIKQNSFYGYKKFPEVISDTSVSFHHLTPYEMKIMDYLLNQLESKRKKLDSSILTSGRSIFSFLS</sequence>
<evidence type="ECO:0000256" key="10">
    <source>
        <dbReference type="ARBA" id="ARBA00022989"/>
    </source>
</evidence>
<evidence type="ECO:0000313" key="14">
    <source>
        <dbReference type="EMBL" id="CAD5209689.1"/>
    </source>
</evidence>
<evidence type="ECO:0000313" key="15">
    <source>
        <dbReference type="Proteomes" id="UP000614601"/>
    </source>
</evidence>
<dbReference type="InterPro" id="IPR026050">
    <property type="entry name" value="C1GALT1/C1GALT1_chp1"/>
</dbReference>
<feature type="chain" id="PRO_5036220830" description="N-acetylgalactosaminide beta-1,3-galactosyltransferase" evidence="12">
    <location>
        <begin position="18"/>
        <end position="285"/>
    </location>
</feature>
<dbReference type="Gene3D" id="3.90.550.50">
    <property type="match status" value="1"/>
</dbReference>
<comment type="pathway">
    <text evidence="2">Protein modification; protein glycosylation.</text>
</comment>
<protein>
    <recommendedName>
        <fullName evidence="4">N-acetylgalactosaminide beta-1,3-galactosyltransferase</fullName>
        <ecNumber evidence="4">2.4.1.122</ecNumber>
    </recommendedName>
</protein>
<dbReference type="AlphaFoldDB" id="A0A811K2P1"/>
<keyword evidence="6" id="KW-0808">Transferase</keyword>
<dbReference type="GO" id="GO:0016020">
    <property type="term" value="C:membrane"/>
    <property type="evidence" value="ECO:0007669"/>
    <property type="project" value="UniProtKB-SubCell"/>
</dbReference>
<evidence type="ECO:0000256" key="3">
    <source>
        <dbReference type="ARBA" id="ARBA00006462"/>
    </source>
</evidence>
<evidence type="ECO:0000256" key="11">
    <source>
        <dbReference type="ARBA" id="ARBA00023136"/>
    </source>
</evidence>
<proteinExistence type="inferred from homology"/>
<feature type="domain" description="Fringe-like glycosyltransferase" evidence="13">
    <location>
        <begin position="23"/>
        <end position="136"/>
    </location>
</feature>
<evidence type="ECO:0000256" key="4">
    <source>
        <dbReference type="ARBA" id="ARBA00012557"/>
    </source>
</evidence>
<reference evidence="14" key="1">
    <citation type="submission" date="2020-09" db="EMBL/GenBank/DDBJ databases">
        <authorList>
            <person name="Kikuchi T."/>
        </authorList>
    </citation>
    <scope>NUCLEOTIDE SEQUENCE</scope>
    <source>
        <strain evidence="14">SH1</strain>
    </source>
</reference>
<dbReference type="PANTHER" id="PTHR23033:SF12">
    <property type="entry name" value="GLYCOPROTEIN-N-ACETYLGALACTOSAMINE 3-BETA-GALACTOSYLTRANSFERASE 1-RELATED"/>
    <property type="match status" value="1"/>
</dbReference>
<keyword evidence="11" id="KW-0472">Membrane</keyword>
<evidence type="ECO:0000256" key="12">
    <source>
        <dbReference type="SAM" id="SignalP"/>
    </source>
</evidence>
<dbReference type="EMBL" id="CAJFCW020000002">
    <property type="protein sequence ID" value="CAG9089865.1"/>
    <property type="molecule type" value="Genomic_DNA"/>
</dbReference>
<keyword evidence="15" id="KW-1185">Reference proteome</keyword>
<dbReference type="Proteomes" id="UP000614601">
    <property type="component" value="Unassembled WGS sequence"/>
</dbReference>
<organism evidence="14 15">
    <name type="scientific">Bursaphelenchus okinawaensis</name>
    <dbReference type="NCBI Taxonomy" id="465554"/>
    <lineage>
        <taxon>Eukaryota</taxon>
        <taxon>Metazoa</taxon>
        <taxon>Ecdysozoa</taxon>
        <taxon>Nematoda</taxon>
        <taxon>Chromadorea</taxon>
        <taxon>Rhabditida</taxon>
        <taxon>Tylenchina</taxon>
        <taxon>Tylenchomorpha</taxon>
        <taxon>Aphelenchoidea</taxon>
        <taxon>Aphelenchoididae</taxon>
        <taxon>Bursaphelenchus</taxon>
    </lineage>
</organism>
<evidence type="ECO:0000259" key="13">
    <source>
        <dbReference type="Pfam" id="PF02434"/>
    </source>
</evidence>
<evidence type="ECO:0000256" key="8">
    <source>
        <dbReference type="ARBA" id="ARBA00022741"/>
    </source>
</evidence>
<evidence type="ECO:0000256" key="2">
    <source>
        <dbReference type="ARBA" id="ARBA00004922"/>
    </source>
</evidence>
<evidence type="ECO:0000256" key="9">
    <source>
        <dbReference type="ARBA" id="ARBA00022968"/>
    </source>
</evidence>
<evidence type="ECO:0000256" key="5">
    <source>
        <dbReference type="ARBA" id="ARBA00022676"/>
    </source>
</evidence>
<evidence type="ECO:0000256" key="7">
    <source>
        <dbReference type="ARBA" id="ARBA00022692"/>
    </source>
</evidence>
<gene>
    <name evidence="14" type="ORF">BOKJ2_LOCUS2813</name>
</gene>
<comment type="subcellular location">
    <subcellularLocation>
        <location evidence="1">Membrane</location>
        <topology evidence="1">Single-pass type II membrane protein</topology>
    </subcellularLocation>
</comment>
<dbReference type="PANTHER" id="PTHR23033">
    <property type="entry name" value="BETA1,3-GALACTOSYLTRANSFERASE"/>
    <property type="match status" value="1"/>
</dbReference>
<keyword evidence="10" id="KW-1133">Transmembrane helix</keyword>
<keyword evidence="8" id="KW-0547">Nucleotide-binding</keyword>
<comment type="caution">
    <text evidence="14">The sequence shown here is derived from an EMBL/GenBank/DDBJ whole genome shotgun (WGS) entry which is preliminary data.</text>
</comment>
<feature type="signal peptide" evidence="12">
    <location>
        <begin position="1"/>
        <end position="17"/>
    </location>
</feature>
<dbReference type="InterPro" id="IPR003378">
    <property type="entry name" value="Fringe-like_glycosylTrfase"/>
</dbReference>
<dbReference type="EC" id="2.4.1.122" evidence="4"/>
<dbReference type="GO" id="GO:0016263">
    <property type="term" value="F:glycoprotein-N-acetylgalactosamine 3-beta-galactosyltransferase activity"/>
    <property type="evidence" value="ECO:0007669"/>
    <property type="project" value="UniProtKB-EC"/>
</dbReference>
<dbReference type="OrthoDB" id="414175at2759"/>
<keyword evidence="12" id="KW-0732">Signal</keyword>
<evidence type="ECO:0000256" key="6">
    <source>
        <dbReference type="ARBA" id="ARBA00022679"/>
    </source>
</evidence>
<keyword evidence="9" id="KW-0735">Signal-anchor</keyword>